<comment type="subcellular location">
    <subcellularLocation>
        <location evidence="1">Nucleus</location>
    </subcellularLocation>
</comment>
<keyword evidence="8" id="KW-1185">Reference proteome</keyword>
<evidence type="ECO:0000313" key="7">
    <source>
        <dbReference type="EMBL" id="CAI0559761.1"/>
    </source>
</evidence>
<keyword evidence="5" id="KW-0539">Nucleus</keyword>
<dbReference type="GO" id="GO:0046983">
    <property type="term" value="F:protein dimerization activity"/>
    <property type="evidence" value="ECO:0007669"/>
    <property type="project" value="InterPro"/>
</dbReference>
<dbReference type="PANTHER" id="PTHR46684:SF1">
    <property type="entry name" value="TRANSCRIPTION FACTOR MUTE"/>
    <property type="match status" value="1"/>
</dbReference>
<dbReference type="GO" id="GO:0003677">
    <property type="term" value="F:DNA binding"/>
    <property type="evidence" value="ECO:0007669"/>
    <property type="project" value="UniProtKB-KW"/>
</dbReference>
<dbReference type="GO" id="GO:0005634">
    <property type="term" value="C:nucleus"/>
    <property type="evidence" value="ECO:0007669"/>
    <property type="project" value="UniProtKB-SubCell"/>
</dbReference>
<evidence type="ECO:0000256" key="2">
    <source>
        <dbReference type="ARBA" id="ARBA00023015"/>
    </source>
</evidence>
<evidence type="ECO:0000313" key="8">
    <source>
        <dbReference type="Proteomes" id="UP001154282"/>
    </source>
</evidence>
<dbReference type="GO" id="GO:0045893">
    <property type="term" value="P:positive regulation of DNA-templated transcription"/>
    <property type="evidence" value="ECO:0007669"/>
    <property type="project" value="TreeGrafter"/>
</dbReference>
<protein>
    <recommendedName>
        <fullName evidence="6">BHLH domain-containing protein</fullName>
    </recommendedName>
</protein>
<dbReference type="InterPro" id="IPR011598">
    <property type="entry name" value="bHLH_dom"/>
</dbReference>
<dbReference type="Proteomes" id="UP001154282">
    <property type="component" value="Unassembled WGS sequence"/>
</dbReference>
<sequence>MAHNAVERKRRRQMNEHLKLLRSLTPRFYIKRGDQASIIGGVIEFIKELHHLLQVLESNKQRRLSLSPASCPSPSPRPMLQLMPSTADHYNNPFPPSSLKDQTYLLGSSCNSSVADVEAKLSGSNVELKVISRRVPGQAVKIVATLEMLSFDVLHFNISSMDDTVLYSFLLKIGLECGVSMEELAVEVHRTFFSPPPITAAAAAGRRHYHDIYQNELL</sequence>
<keyword evidence="3" id="KW-0238">DNA-binding</keyword>
<dbReference type="SMART" id="SM00353">
    <property type="entry name" value="HLH"/>
    <property type="match status" value="1"/>
</dbReference>
<comment type="caution">
    <text evidence="7">The sequence shown here is derived from an EMBL/GenBank/DDBJ whole genome shotgun (WGS) entry which is preliminary data.</text>
</comment>
<dbReference type="AlphaFoldDB" id="A0AAV0RRM0"/>
<dbReference type="Pfam" id="PF00010">
    <property type="entry name" value="HLH"/>
    <property type="match status" value="1"/>
</dbReference>
<dbReference type="SUPFAM" id="SSF47459">
    <property type="entry name" value="HLH, helix-loop-helix DNA-binding domain"/>
    <property type="match status" value="1"/>
</dbReference>
<keyword evidence="4" id="KW-0804">Transcription</keyword>
<dbReference type="InterPro" id="IPR036638">
    <property type="entry name" value="HLH_DNA-bd_sf"/>
</dbReference>
<dbReference type="PANTHER" id="PTHR46684">
    <property type="entry name" value="TRANSCRIPTION FACTOR FAMA"/>
    <property type="match status" value="1"/>
</dbReference>
<dbReference type="Gene3D" id="4.10.280.10">
    <property type="entry name" value="Helix-loop-helix DNA-binding domain"/>
    <property type="match status" value="1"/>
</dbReference>
<accession>A0AAV0RRM0</accession>
<dbReference type="PROSITE" id="PS50888">
    <property type="entry name" value="BHLH"/>
    <property type="match status" value="1"/>
</dbReference>
<evidence type="ECO:0000256" key="1">
    <source>
        <dbReference type="ARBA" id="ARBA00004123"/>
    </source>
</evidence>
<feature type="domain" description="BHLH" evidence="6">
    <location>
        <begin position="1"/>
        <end position="49"/>
    </location>
</feature>
<dbReference type="InterPro" id="IPR044283">
    <property type="entry name" value="FAMA/SPEECHLESS/MUTE-like"/>
</dbReference>
<reference evidence="7" key="1">
    <citation type="submission" date="2022-08" db="EMBL/GenBank/DDBJ databases">
        <authorList>
            <person name="Gutierrez-Valencia J."/>
        </authorList>
    </citation>
    <scope>NUCLEOTIDE SEQUENCE</scope>
</reference>
<evidence type="ECO:0000256" key="3">
    <source>
        <dbReference type="ARBA" id="ARBA00023125"/>
    </source>
</evidence>
<gene>
    <name evidence="7" type="ORF">LITE_LOCUS49367</name>
</gene>
<proteinExistence type="predicted"/>
<dbReference type="EMBL" id="CAMGYJ010000011">
    <property type="protein sequence ID" value="CAI0559761.1"/>
    <property type="molecule type" value="Genomic_DNA"/>
</dbReference>
<evidence type="ECO:0000256" key="4">
    <source>
        <dbReference type="ARBA" id="ARBA00023163"/>
    </source>
</evidence>
<name>A0AAV0RRM0_9ROSI</name>
<keyword evidence="2" id="KW-0805">Transcription regulation</keyword>
<dbReference type="GO" id="GO:0003700">
    <property type="term" value="F:DNA-binding transcription factor activity"/>
    <property type="evidence" value="ECO:0007669"/>
    <property type="project" value="InterPro"/>
</dbReference>
<organism evidence="7 8">
    <name type="scientific">Linum tenue</name>
    <dbReference type="NCBI Taxonomy" id="586396"/>
    <lineage>
        <taxon>Eukaryota</taxon>
        <taxon>Viridiplantae</taxon>
        <taxon>Streptophyta</taxon>
        <taxon>Embryophyta</taxon>
        <taxon>Tracheophyta</taxon>
        <taxon>Spermatophyta</taxon>
        <taxon>Magnoliopsida</taxon>
        <taxon>eudicotyledons</taxon>
        <taxon>Gunneridae</taxon>
        <taxon>Pentapetalae</taxon>
        <taxon>rosids</taxon>
        <taxon>fabids</taxon>
        <taxon>Malpighiales</taxon>
        <taxon>Linaceae</taxon>
        <taxon>Linum</taxon>
    </lineage>
</organism>
<evidence type="ECO:0000256" key="5">
    <source>
        <dbReference type="ARBA" id="ARBA00023242"/>
    </source>
</evidence>
<evidence type="ECO:0000259" key="6">
    <source>
        <dbReference type="PROSITE" id="PS50888"/>
    </source>
</evidence>
<dbReference type="GO" id="GO:0010052">
    <property type="term" value="P:guard cell differentiation"/>
    <property type="evidence" value="ECO:0007669"/>
    <property type="project" value="InterPro"/>
</dbReference>